<organism evidence="2 3">
    <name type="scientific">Actinosynnema pretiosum</name>
    <dbReference type="NCBI Taxonomy" id="42197"/>
    <lineage>
        <taxon>Bacteria</taxon>
        <taxon>Bacillati</taxon>
        <taxon>Actinomycetota</taxon>
        <taxon>Actinomycetes</taxon>
        <taxon>Pseudonocardiales</taxon>
        <taxon>Pseudonocardiaceae</taxon>
        <taxon>Actinosynnema</taxon>
    </lineage>
</organism>
<dbReference type="SUPFAM" id="SSF56112">
    <property type="entry name" value="Protein kinase-like (PK-like)"/>
    <property type="match status" value="1"/>
</dbReference>
<keyword evidence="2" id="KW-0808">Transferase</keyword>
<name>A0A290Z7W7_9PSEU</name>
<gene>
    <name evidence="2" type="ORF">CNX65_18700</name>
</gene>
<evidence type="ECO:0000259" key="1">
    <source>
        <dbReference type="Pfam" id="PF01636"/>
    </source>
</evidence>
<dbReference type="KEGG" id="apre:CNX65_18700"/>
<proteinExistence type="predicted"/>
<sequence length="213" mass="22392">MKLLAAGRDADVYALDANRVLRRYRRGGDAAAEAELMGHLARHAFPVPEVYQAKGPNLVMERLSGRTLQAALRAGDAEPGLAGRLLADLHARLHRVPGRQGDKAQRVLHLDLRPETVVLTPKGPVVVDWTRAGEGLPDLDVAATAVALGQVAVGGQAGDAALARAVLPVFLAAAGGNPVRLVEQALALRGADPNLTVRESVDLSEAAALVRRT</sequence>
<dbReference type="GO" id="GO:0004674">
    <property type="term" value="F:protein serine/threonine kinase activity"/>
    <property type="evidence" value="ECO:0007669"/>
    <property type="project" value="UniProtKB-KW"/>
</dbReference>
<evidence type="ECO:0000313" key="3">
    <source>
        <dbReference type="Proteomes" id="UP000218505"/>
    </source>
</evidence>
<dbReference type="EMBL" id="CP023445">
    <property type="protein sequence ID" value="ATE55063.1"/>
    <property type="molecule type" value="Genomic_DNA"/>
</dbReference>
<dbReference type="AlphaFoldDB" id="A0A290Z7W7"/>
<feature type="domain" description="Aminoglycoside phosphotransferase" evidence="1">
    <location>
        <begin position="2"/>
        <end position="100"/>
    </location>
</feature>
<dbReference type="Pfam" id="PF01636">
    <property type="entry name" value="APH"/>
    <property type="match status" value="1"/>
</dbReference>
<reference evidence="2" key="1">
    <citation type="submission" date="2017-09" db="EMBL/GenBank/DDBJ databases">
        <title>Complete Genome Sequence of ansamitocin-producing Bacterium Actinosynnema pretiosum X47.</title>
        <authorList>
            <person name="Cao G."/>
            <person name="Zong G."/>
            <person name="Zhong C."/>
            <person name="Fu J."/>
        </authorList>
    </citation>
    <scope>NUCLEOTIDE SEQUENCE [LARGE SCALE GENOMIC DNA]</scope>
    <source>
        <strain evidence="2">X47</strain>
    </source>
</reference>
<keyword evidence="2" id="KW-0418">Kinase</keyword>
<dbReference type="InterPro" id="IPR011009">
    <property type="entry name" value="Kinase-like_dom_sf"/>
</dbReference>
<evidence type="ECO:0000313" key="2">
    <source>
        <dbReference type="EMBL" id="ATE55063.1"/>
    </source>
</evidence>
<keyword evidence="3" id="KW-1185">Reference proteome</keyword>
<accession>A0A290Z7W7</accession>
<protein>
    <submittedName>
        <fullName evidence="2">Serine/threonine protein kinase</fullName>
    </submittedName>
</protein>
<dbReference type="Proteomes" id="UP000218505">
    <property type="component" value="Chromosome"/>
</dbReference>
<dbReference type="InterPro" id="IPR002575">
    <property type="entry name" value="Aminoglycoside_PTrfase"/>
</dbReference>
<dbReference type="RefSeq" id="WP_096494808.1">
    <property type="nucleotide sequence ID" value="NZ_CP023445.1"/>
</dbReference>
<keyword evidence="2" id="KW-0723">Serine/threonine-protein kinase</keyword>